<dbReference type="EMBL" id="KL363207">
    <property type="protein sequence ID" value="KFD54474.1"/>
    <property type="molecule type" value="Genomic_DNA"/>
</dbReference>
<evidence type="ECO:0000256" key="1">
    <source>
        <dbReference type="SAM" id="MobiDB-lite"/>
    </source>
</evidence>
<accession>A0A085NV43</accession>
<evidence type="ECO:0000313" key="2">
    <source>
        <dbReference type="EMBL" id="KFD54474.1"/>
    </source>
</evidence>
<dbReference type="Proteomes" id="UP000030758">
    <property type="component" value="Unassembled WGS sequence"/>
</dbReference>
<proteinExistence type="predicted"/>
<feature type="compositionally biased region" description="Polar residues" evidence="1">
    <location>
        <begin position="1"/>
        <end position="15"/>
    </location>
</feature>
<keyword evidence="4" id="KW-1185">Reference proteome</keyword>
<name>A0A085NV43_9BILA</name>
<gene>
    <name evidence="2" type="ORF">M513_04621</name>
    <name evidence="3" type="ORF">M514_04621</name>
</gene>
<organism evidence="3">
    <name type="scientific">Trichuris suis</name>
    <name type="common">pig whipworm</name>
    <dbReference type="NCBI Taxonomy" id="68888"/>
    <lineage>
        <taxon>Eukaryota</taxon>
        <taxon>Metazoa</taxon>
        <taxon>Ecdysozoa</taxon>
        <taxon>Nematoda</taxon>
        <taxon>Enoplea</taxon>
        <taxon>Dorylaimia</taxon>
        <taxon>Trichinellida</taxon>
        <taxon>Trichuridae</taxon>
        <taxon>Trichuris</taxon>
    </lineage>
</organism>
<feature type="compositionally biased region" description="Polar residues" evidence="1">
    <location>
        <begin position="59"/>
        <end position="81"/>
    </location>
</feature>
<feature type="region of interest" description="Disordered" evidence="1">
    <location>
        <begin position="59"/>
        <end position="83"/>
    </location>
</feature>
<evidence type="ECO:0000313" key="4">
    <source>
        <dbReference type="Proteomes" id="UP000030764"/>
    </source>
</evidence>
<evidence type="ECO:0000313" key="3">
    <source>
        <dbReference type="EMBL" id="KFD73339.1"/>
    </source>
</evidence>
<dbReference type="AlphaFoldDB" id="A0A085NV43"/>
<protein>
    <submittedName>
        <fullName evidence="3">Uncharacterized protein</fullName>
    </submittedName>
</protein>
<reference evidence="3 4" key="1">
    <citation type="journal article" date="2014" name="Nat. Genet.">
        <title>Genome and transcriptome of the porcine whipworm Trichuris suis.</title>
        <authorList>
            <person name="Jex A.R."/>
            <person name="Nejsum P."/>
            <person name="Schwarz E.M."/>
            <person name="Hu L."/>
            <person name="Young N.D."/>
            <person name="Hall R.S."/>
            <person name="Korhonen P.K."/>
            <person name="Liao S."/>
            <person name="Thamsborg S."/>
            <person name="Xia J."/>
            <person name="Xu P."/>
            <person name="Wang S."/>
            <person name="Scheerlinck J.P."/>
            <person name="Hofmann A."/>
            <person name="Sternberg P.W."/>
            <person name="Wang J."/>
            <person name="Gasser R.B."/>
        </authorList>
    </citation>
    <scope>NUCLEOTIDE SEQUENCE [LARGE SCALE GENOMIC DNA]</scope>
    <source>
        <strain evidence="3">DCEP-RM93F</strain>
        <strain evidence="2">DCEP-RM93M</strain>
    </source>
</reference>
<feature type="compositionally biased region" description="Basic and acidic residues" evidence="1">
    <location>
        <begin position="19"/>
        <end position="29"/>
    </location>
</feature>
<dbReference type="EMBL" id="KL367474">
    <property type="protein sequence ID" value="KFD73339.1"/>
    <property type="molecule type" value="Genomic_DNA"/>
</dbReference>
<feature type="region of interest" description="Disordered" evidence="1">
    <location>
        <begin position="1"/>
        <end position="35"/>
    </location>
</feature>
<dbReference type="Proteomes" id="UP000030764">
    <property type="component" value="Unassembled WGS sequence"/>
</dbReference>
<sequence>MKGSNATGTQQNASLCSPEHSRRQSHNEIVKSGVQGGENVNGVVEESVVNFVLCMQRQQPHGATSDLQSHYHQSDPSQRLPDSNLFAVFDVE</sequence>